<dbReference type="GO" id="GO:0009055">
    <property type="term" value="F:electron transfer activity"/>
    <property type="evidence" value="ECO:0007669"/>
    <property type="project" value="InterPro"/>
</dbReference>
<dbReference type="GO" id="GO:0020037">
    <property type="term" value="F:heme binding"/>
    <property type="evidence" value="ECO:0007669"/>
    <property type="project" value="InterPro"/>
</dbReference>
<evidence type="ECO:0000256" key="1">
    <source>
        <dbReference type="ARBA" id="ARBA00022617"/>
    </source>
</evidence>
<evidence type="ECO:0000259" key="5">
    <source>
        <dbReference type="PROSITE" id="PS51007"/>
    </source>
</evidence>
<dbReference type="Gene3D" id="1.10.760.10">
    <property type="entry name" value="Cytochrome c-like domain"/>
    <property type="match status" value="1"/>
</dbReference>
<sequence>MALVQFNFNALSQEQVVRLGTPISESQLEDFDLIISPDGDGLPAGSGTALQGKTIYETRCVACHAISGEGTSGNTRLVGGDMHSEGNPIRTVGSYWPYASTLFDFIRRAMPADSPKSLSNTEVYQVTAYVLYLNGIINQYAILNSETLTEINMPNKDGFIDRSQVQ</sequence>
<evidence type="ECO:0000256" key="4">
    <source>
        <dbReference type="PROSITE-ProRule" id="PRU00433"/>
    </source>
</evidence>
<dbReference type="Pfam" id="PF13442">
    <property type="entry name" value="Cytochrome_CBB3"/>
    <property type="match status" value="1"/>
</dbReference>
<dbReference type="GO" id="GO:0046872">
    <property type="term" value="F:metal ion binding"/>
    <property type="evidence" value="ECO:0007669"/>
    <property type="project" value="UniProtKB-KW"/>
</dbReference>
<dbReference type="SUPFAM" id="SSF46626">
    <property type="entry name" value="Cytochrome c"/>
    <property type="match status" value="1"/>
</dbReference>
<evidence type="ECO:0000313" key="6">
    <source>
        <dbReference type="EMBL" id="PCJ23451.1"/>
    </source>
</evidence>
<name>A0A2A5AWH5_9GAMM</name>
<dbReference type="EMBL" id="NVVJ01000039">
    <property type="protein sequence ID" value="PCJ23451.1"/>
    <property type="molecule type" value="Genomic_DNA"/>
</dbReference>
<dbReference type="Proteomes" id="UP000218327">
    <property type="component" value="Unassembled WGS sequence"/>
</dbReference>
<dbReference type="InterPro" id="IPR036909">
    <property type="entry name" value="Cyt_c-like_dom_sf"/>
</dbReference>
<dbReference type="InterPro" id="IPR051459">
    <property type="entry name" value="Cytochrome_c-type_DH"/>
</dbReference>
<keyword evidence="3 4" id="KW-0408">Iron</keyword>
<dbReference type="AlphaFoldDB" id="A0A2A5AWH5"/>
<evidence type="ECO:0000256" key="3">
    <source>
        <dbReference type="ARBA" id="ARBA00023004"/>
    </source>
</evidence>
<gene>
    <name evidence="6" type="ORF">COA96_11785</name>
</gene>
<keyword evidence="1 4" id="KW-0349">Heme</keyword>
<feature type="domain" description="Cytochrome c" evidence="5">
    <location>
        <begin position="47"/>
        <end position="134"/>
    </location>
</feature>
<evidence type="ECO:0000313" key="7">
    <source>
        <dbReference type="Proteomes" id="UP000218327"/>
    </source>
</evidence>
<comment type="caution">
    <text evidence="6">The sequence shown here is derived from an EMBL/GenBank/DDBJ whole genome shotgun (WGS) entry which is preliminary data.</text>
</comment>
<reference evidence="7" key="1">
    <citation type="submission" date="2017-08" db="EMBL/GenBank/DDBJ databases">
        <title>A dynamic microbial community with high functional redundancy inhabits the cold, oxic subseafloor aquifer.</title>
        <authorList>
            <person name="Tully B.J."/>
            <person name="Wheat C.G."/>
            <person name="Glazer B.T."/>
            <person name="Huber J.A."/>
        </authorList>
    </citation>
    <scope>NUCLEOTIDE SEQUENCE [LARGE SCALE GENOMIC DNA]</scope>
</reference>
<dbReference type="PANTHER" id="PTHR35008:SF8">
    <property type="entry name" value="ALCOHOL DEHYDROGENASE CYTOCHROME C SUBUNIT"/>
    <property type="match status" value="1"/>
</dbReference>
<dbReference type="PROSITE" id="PS51007">
    <property type="entry name" value="CYTC"/>
    <property type="match status" value="1"/>
</dbReference>
<accession>A0A2A5AWH5</accession>
<protein>
    <submittedName>
        <fullName evidence="6">Cytochrome C</fullName>
    </submittedName>
</protein>
<proteinExistence type="predicted"/>
<organism evidence="6 7">
    <name type="scientific">SAR86 cluster bacterium</name>
    <dbReference type="NCBI Taxonomy" id="2030880"/>
    <lineage>
        <taxon>Bacteria</taxon>
        <taxon>Pseudomonadati</taxon>
        <taxon>Pseudomonadota</taxon>
        <taxon>Gammaproteobacteria</taxon>
        <taxon>SAR86 cluster</taxon>
    </lineage>
</organism>
<evidence type="ECO:0000256" key="2">
    <source>
        <dbReference type="ARBA" id="ARBA00022723"/>
    </source>
</evidence>
<dbReference type="InterPro" id="IPR009056">
    <property type="entry name" value="Cyt_c-like_dom"/>
</dbReference>
<dbReference type="PANTHER" id="PTHR35008">
    <property type="entry name" value="BLL4482 PROTEIN-RELATED"/>
    <property type="match status" value="1"/>
</dbReference>
<keyword evidence="2 4" id="KW-0479">Metal-binding</keyword>